<dbReference type="EMBL" id="RBWS01000011">
    <property type="protein sequence ID" value="RKO70700.1"/>
    <property type="molecule type" value="Genomic_DNA"/>
</dbReference>
<evidence type="ECO:0000256" key="1">
    <source>
        <dbReference type="SAM" id="SignalP"/>
    </source>
</evidence>
<dbReference type="PANTHER" id="PTHR32060">
    <property type="entry name" value="TAIL-SPECIFIC PROTEASE"/>
    <property type="match status" value="1"/>
</dbReference>
<organism evidence="3 4">
    <name type="scientific">Sphingobacterium puteale</name>
    <dbReference type="NCBI Taxonomy" id="2420510"/>
    <lineage>
        <taxon>Bacteria</taxon>
        <taxon>Pseudomonadati</taxon>
        <taxon>Bacteroidota</taxon>
        <taxon>Sphingobacteriia</taxon>
        <taxon>Sphingobacteriales</taxon>
        <taxon>Sphingobacteriaceae</taxon>
        <taxon>Sphingobacterium</taxon>
    </lineage>
</organism>
<evidence type="ECO:0000313" key="3">
    <source>
        <dbReference type="EMBL" id="RKO70700.1"/>
    </source>
</evidence>
<accession>A0A420VWE4</accession>
<reference evidence="3 4" key="1">
    <citation type="submission" date="2018-10" db="EMBL/GenBank/DDBJ databases">
        <title>Sphingobacterium sp. M05W1-28.</title>
        <authorList>
            <person name="Cai H."/>
        </authorList>
    </citation>
    <scope>NUCLEOTIDE SEQUENCE [LARGE SCALE GENOMIC DNA]</scope>
    <source>
        <strain evidence="3 4">M05W1-28</strain>
    </source>
</reference>
<dbReference type="Proteomes" id="UP000282423">
    <property type="component" value="Unassembled WGS sequence"/>
</dbReference>
<dbReference type="GO" id="GO:0007165">
    <property type="term" value="P:signal transduction"/>
    <property type="evidence" value="ECO:0007669"/>
    <property type="project" value="TreeGrafter"/>
</dbReference>
<dbReference type="Pfam" id="PF03572">
    <property type="entry name" value="Peptidase_S41"/>
    <property type="match status" value="1"/>
</dbReference>
<dbReference type="GO" id="GO:0030288">
    <property type="term" value="C:outer membrane-bounded periplasmic space"/>
    <property type="evidence" value="ECO:0007669"/>
    <property type="project" value="TreeGrafter"/>
</dbReference>
<feature type="chain" id="PRO_5019313487" description="Tail specific protease domain-containing protein" evidence="1">
    <location>
        <begin position="21"/>
        <end position="336"/>
    </location>
</feature>
<evidence type="ECO:0000259" key="2">
    <source>
        <dbReference type="SMART" id="SM00245"/>
    </source>
</evidence>
<keyword evidence="4" id="KW-1185">Reference proteome</keyword>
<dbReference type="GO" id="GO:0006508">
    <property type="term" value="P:proteolysis"/>
    <property type="evidence" value="ECO:0007669"/>
    <property type="project" value="InterPro"/>
</dbReference>
<dbReference type="GO" id="GO:0008236">
    <property type="term" value="F:serine-type peptidase activity"/>
    <property type="evidence" value="ECO:0007669"/>
    <property type="project" value="InterPro"/>
</dbReference>
<dbReference type="Gene3D" id="3.90.226.10">
    <property type="entry name" value="2-enoyl-CoA Hydratase, Chain A, domain 1"/>
    <property type="match status" value="1"/>
</dbReference>
<evidence type="ECO:0000313" key="4">
    <source>
        <dbReference type="Proteomes" id="UP000282423"/>
    </source>
</evidence>
<comment type="caution">
    <text evidence="3">The sequence shown here is derived from an EMBL/GenBank/DDBJ whole genome shotgun (WGS) entry which is preliminary data.</text>
</comment>
<dbReference type="AlphaFoldDB" id="A0A420VWE4"/>
<dbReference type="RefSeq" id="WP_121125223.1">
    <property type="nucleotide sequence ID" value="NZ_RBWS01000011.1"/>
</dbReference>
<name>A0A420VWE4_9SPHI</name>
<dbReference type="InterPro" id="IPR005151">
    <property type="entry name" value="Tail-specific_protease"/>
</dbReference>
<gene>
    <name evidence="3" type="ORF">D7322_15630</name>
</gene>
<sequence>MMTRSFLLLWLLLSSTFSFSQGFKNDSVKSFIDKTIELIAANSIHTENLGAIKRDLYRKSVNLSTIDETAPLYEGVFKQLYDYHGGLKYKGKTYGWNNPHAMANVYLKDKLKIENKTCSKIIDKKIGYIRIVGNRDFAFKKVDSLANDIVSHVNTINSAQIKAWIIDLRLNTGGNMYPILLGLKEFIGNNIIFGGFRDARDKPTGNWEIKAGKLLIDGNVLDRKTALFHPIQTDVPLVILTSCYTASAGEMIALSFIGRNNTFIVGEPTANYTTAVQGFEINDHAGINLSTDYVVDRNLKVYKSNILPDVEVLEGDNLEDLKKDRKIIKALELFGK</sequence>
<feature type="domain" description="Tail specific protease" evidence="2">
    <location>
        <begin position="98"/>
        <end position="313"/>
    </location>
</feature>
<dbReference type="PANTHER" id="PTHR32060:SF30">
    <property type="entry name" value="CARBOXY-TERMINAL PROCESSING PROTEASE CTPA"/>
    <property type="match status" value="1"/>
</dbReference>
<dbReference type="InterPro" id="IPR029045">
    <property type="entry name" value="ClpP/crotonase-like_dom_sf"/>
</dbReference>
<dbReference type="GO" id="GO:0004175">
    <property type="term" value="F:endopeptidase activity"/>
    <property type="evidence" value="ECO:0007669"/>
    <property type="project" value="TreeGrafter"/>
</dbReference>
<protein>
    <recommendedName>
        <fullName evidence="2">Tail specific protease domain-containing protein</fullName>
    </recommendedName>
</protein>
<feature type="signal peptide" evidence="1">
    <location>
        <begin position="1"/>
        <end position="20"/>
    </location>
</feature>
<keyword evidence="1" id="KW-0732">Signal</keyword>
<proteinExistence type="predicted"/>
<dbReference type="SMART" id="SM00245">
    <property type="entry name" value="TSPc"/>
    <property type="match status" value="1"/>
</dbReference>
<dbReference type="SUPFAM" id="SSF52096">
    <property type="entry name" value="ClpP/crotonase"/>
    <property type="match status" value="1"/>
</dbReference>
<dbReference type="OrthoDB" id="7314861at2"/>